<comment type="similarity">
    <text evidence="1 2">Belongs to the outer membrane factor (OMF) (TC 1.B.17) family.</text>
</comment>
<dbReference type="RefSeq" id="WP_014320734.1">
    <property type="nucleotide sequence ID" value="NC_016803.1"/>
</dbReference>
<sequence length="461" mass="50629" precursor="true">MHRYIVSLLLLLLPLSGCGALLKTDFTPPETTTPAQWTASAAEVSPAATWPTDFGDPALTRLVALALERNNDLAAAAIKVRKAQYQAGLAWEDMTPNLSASLGTDSEKSLKRGGWDTDYSAKFGISWEADLWGRLSSARDSAEWEALATEQDRQGTALSLVGTTMKLYWGIAYDNVRLQLSESNIESSRQTLALTESQERWGAASSLEVNQSRQDLASLLATNQTLRQARQEDINALAVLFDMPPGKTMADPETLSMAALPPIPAGLPAQLLGRRPDLRAAELRLREYLADTDAAKADFYPPLTLTGSLGSASTELSDLLNNPVAALVSSLTFPFLNWNTLQLQLKVSQADFDEAVVNFRQTLYEAMKEVEDALSNRDRLAERANHLAENLTAAREVERIYEVRYKAGSGTLKDWLDAQDTRRIAEQSAAENLYSRLTNYVTLYQALGGEPPRTETVAQTK</sequence>
<evidence type="ECO:0000256" key="1">
    <source>
        <dbReference type="ARBA" id="ARBA00007613"/>
    </source>
</evidence>
<protein>
    <submittedName>
        <fullName evidence="4">RND efflux system, outer membrane lipoprotein, NodT family</fullName>
    </submittedName>
</protein>
<proteinExistence type="inferred from homology"/>
<dbReference type="AlphaFoldDB" id="F0JCX8"/>
<keyword evidence="2" id="KW-0732">Signal</keyword>
<dbReference type="KEGG" id="ddn:DND132_0088"/>
<keyword evidence="3" id="KW-0175">Coiled coil</keyword>
<gene>
    <name evidence="4" type="ORF">DND132_0088</name>
</gene>
<comment type="subcellular location">
    <subcellularLocation>
        <location evidence="2">Cell membrane</location>
        <topology evidence="2">Lipid-anchor</topology>
    </subcellularLocation>
</comment>
<feature type="signal peptide" evidence="2">
    <location>
        <begin position="1"/>
        <end position="19"/>
    </location>
</feature>
<dbReference type="EMBL" id="CP003220">
    <property type="protein sequence ID" value="EGB13306.1"/>
    <property type="molecule type" value="Genomic_DNA"/>
</dbReference>
<dbReference type="GO" id="GO:0005886">
    <property type="term" value="C:plasma membrane"/>
    <property type="evidence" value="ECO:0007669"/>
    <property type="project" value="UniProtKB-SubCell"/>
</dbReference>
<dbReference type="InterPro" id="IPR010131">
    <property type="entry name" value="MdtP/NodT-like"/>
</dbReference>
<keyword evidence="2" id="KW-0812">Transmembrane</keyword>
<dbReference type="InterPro" id="IPR003423">
    <property type="entry name" value="OMP_efflux"/>
</dbReference>
<organism evidence="4 5">
    <name type="scientific">Pseudodesulfovibrio mercurii</name>
    <dbReference type="NCBI Taxonomy" id="641491"/>
    <lineage>
        <taxon>Bacteria</taxon>
        <taxon>Pseudomonadati</taxon>
        <taxon>Thermodesulfobacteriota</taxon>
        <taxon>Desulfovibrionia</taxon>
        <taxon>Desulfovibrionales</taxon>
        <taxon>Desulfovibrionaceae</taxon>
    </lineage>
</organism>
<dbReference type="SUPFAM" id="SSF56954">
    <property type="entry name" value="Outer membrane efflux proteins (OEP)"/>
    <property type="match status" value="1"/>
</dbReference>
<dbReference type="OrthoDB" id="9783163at2"/>
<dbReference type="PANTHER" id="PTHR30203">
    <property type="entry name" value="OUTER MEMBRANE CATION EFFLUX PROTEIN"/>
    <property type="match status" value="1"/>
</dbReference>
<feature type="chain" id="PRO_5001438389" evidence="2">
    <location>
        <begin position="20"/>
        <end position="461"/>
    </location>
</feature>
<reference evidence="4 5" key="1">
    <citation type="journal article" date="2011" name="J. Bacteriol.">
        <title>Genome sequence of the mercury-methylating strain Desulfovibrio desulfuricans ND132.</title>
        <authorList>
            <person name="Brown S.D."/>
            <person name="Gilmour C.C."/>
            <person name="Kucken A.M."/>
            <person name="Wall J.D."/>
            <person name="Elias D.A."/>
            <person name="Brandt C.C."/>
            <person name="Podar M."/>
            <person name="Chertkov O."/>
            <person name="Held B."/>
            <person name="Bruce D.C."/>
            <person name="Detter J.C."/>
            <person name="Tapia R."/>
            <person name="Han C.S."/>
            <person name="Goodwin L.A."/>
            <person name="Cheng J.F."/>
            <person name="Pitluck S."/>
            <person name="Woyke T."/>
            <person name="Mikhailova N."/>
            <person name="Ivanova N.N."/>
            <person name="Han J."/>
            <person name="Lucas S."/>
            <person name="Lapidus A.L."/>
            <person name="Land M.L."/>
            <person name="Hauser L.J."/>
            <person name="Palumbo A.V."/>
        </authorList>
    </citation>
    <scope>NUCLEOTIDE SEQUENCE [LARGE SCALE GENOMIC DNA]</scope>
    <source>
        <strain evidence="4 5">ND132</strain>
    </source>
</reference>
<dbReference type="GO" id="GO:0015562">
    <property type="term" value="F:efflux transmembrane transporter activity"/>
    <property type="evidence" value="ECO:0007669"/>
    <property type="project" value="InterPro"/>
</dbReference>
<evidence type="ECO:0000313" key="4">
    <source>
        <dbReference type="EMBL" id="EGB13306.1"/>
    </source>
</evidence>
<name>F0JCX8_9BACT</name>
<dbReference type="PANTHER" id="PTHR30203:SF32">
    <property type="entry name" value="CATION EFFLUX SYSTEM PROTEIN CUSC"/>
    <property type="match status" value="1"/>
</dbReference>
<dbReference type="NCBIfam" id="TIGR01845">
    <property type="entry name" value="outer_NodT"/>
    <property type="match status" value="1"/>
</dbReference>
<feature type="coiled-coil region" evidence="3">
    <location>
        <begin position="363"/>
        <end position="397"/>
    </location>
</feature>
<dbReference type="Proteomes" id="UP000007845">
    <property type="component" value="Chromosome"/>
</dbReference>
<keyword evidence="5" id="KW-1185">Reference proteome</keyword>
<keyword evidence="2 4" id="KW-0449">Lipoprotein</keyword>
<keyword evidence="2" id="KW-0472">Membrane</keyword>
<dbReference type="STRING" id="641491.DND132_0088"/>
<evidence type="ECO:0000256" key="3">
    <source>
        <dbReference type="SAM" id="Coils"/>
    </source>
</evidence>
<dbReference type="SMR" id="F0JCX8"/>
<dbReference type="Pfam" id="PF02321">
    <property type="entry name" value="OEP"/>
    <property type="match status" value="2"/>
</dbReference>
<dbReference type="Gene3D" id="2.20.200.10">
    <property type="entry name" value="Outer membrane efflux proteins (OEP)"/>
    <property type="match status" value="1"/>
</dbReference>
<keyword evidence="2" id="KW-0564">Palmitate</keyword>
<dbReference type="eggNOG" id="COG1538">
    <property type="taxonomic scope" value="Bacteria"/>
</dbReference>
<keyword evidence="2" id="KW-1134">Transmembrane beta strand</keyword>
<evidence type="ECO:0000256" key="2">
    <source>
        <dbReference type="RuleBase" id="RU362097"/>
    </source>
</evidence>
<accession>F0JCX8</accession>
<dbReference type="HOGENOM" id="CLU_012817_13_1_7"/>
<dbReference type="Gene3D" id="1.20.1600.10">
    <property type="entry name" value="Outer membrane efflux proteins (OEP)"/>
    <property type="match status" value="1"/>
</dbReference>
<evidence type="ECO:0000313" key="5">
    <source>
        <dbReference type="Proteomes" id="UP000007845"/>
    </source>
</evidence>